<sequence>MKIFPLTLLGCLAFALSSTASADVPLLTLNLKQTTVSGLSSGGYMAAQFQLAHADWVKGAAIVAAGPVYCAQNNLLTALDHCINKITSPIPLAELTRQLKDWSAQGLLASEAEIKQSKIWLLHGTADQKITKQVADTLYQQYQEWLPATQLSYVQDKNFAHHMPTLSEGSACNSSEAPFLGNCNYDAAGEALKFIQADLKAPATQSSGTVYPIQQQKIAGQLAATMAEQGYVYVPKSCEQGQSCTLHISFHGCNQHADAVGMAYVEKAGFNRYADSNNIVVLYPQTRASNLMPMNPQACWDWWGYTDANYANRKGQQIQAVVKLVQSLSSK</sequence>
<dbReference type="InterPro" id="IPR029058">
    <property type="entry name" value="AB_hydrolase_fold"/>
</dbReference>
<evidence type="ECO:0000313" key="2">
    <source>
        <dbReference type="EMBL" id="TXK81336.1"/>
    </source>
</evidence>
<dbReference type="PANTHER" id="PTHR42972">
    <property type="entry name" value="TOL-PAL SYSTEM PROTEIN TOLB"/>
    <property type="match status" value="1"/>
</dbReference>
<reference evidence="2 3" key="1">
    <citation type="submission" date="2019-08" db="EMBL/GenBank/DDBJ databases">
        <title>Draft genome analysis of Rheinheimera tangshanensis isolated from the roots of fresh rice plants (Oryza sativa).</title>
        <authorList>
            <person name="Yu Q."/>
            <person name="Qi Y."/>
            <person name="Zhang H."/>
            <person name="Pu J."/>
        </authorList>
    </citation>
    <scope>NUCLEOTIDE SEQUENCE [LARGE SCALE GENOMIC DNA]</scope>
    <source>
        <strain evidence="2 3">JA3-B52</strain>
    </source>
</reference>
<dbReference type="PANTHER" id="PTHR42972:SF8">
    <property type="entry name" value="POLYHYDROXYBUTYRATE DEPOLYMERASE"/>
    <property type="match status" value="1"/>
</dbReference>
<dbReference type="AlphaFoldDB" id="A0A5C8LVP5"/>
<feature type="chain" id="PRO_5022902340" evidence="1">
    <location>
        <begin position="23"/>
        <end position="331"/>
    </location>
</feature>
<keyword evidence="3" id="KW-1185">Reference proteome</keyword>
<feature type="signal peptide" evidence="1">
    <location>
        <begin position="1"/>
        <end position="22"/>
    </location>
</feature>
<protein>
    <submittedName>
        <fullName evidence="2">Polyhydroxybutyrate depolymerase</fullName>
    </submittedName>
</protein>
<evidence type="ECO:0000256" key="1">
    <source>
        <dbReference type="SAM" id="SignalP"/>
    </source>
</evidence>
<dbReference type="EMBL" id="VRLR01000004">
    <property type="protein sequence ID" value="TXK81336.1"/>
    <property type="molecule type" value="Genomic_DNA"/>
</dbReference>
<proteinExistence type="predicted"/>
<name>A0A5C8LVP5_9GAMM</name>
<dbReference type="Proteomes" id="UP000321814">
    <property type="component" value="Unassembled WGS sequence"/>
</dbReference>
<dbReference type="Gene3D" id="3.40.50.1820">
    <property type="entry name" value="alpha/beta hydrolase"/>
    <property type="match status" value="2"/>
</dbReference>
<accession>A0A5C8LVP5</accession>
<comment type="caution">
    <text evidence="2">The sequence shown here is derived from an EMBL/GenBank/DDBJ whole genome shotgun (WGS) entry which is preliminary data.</text>
</comment>
<dbReference type="SUPFAM" id="SSF53474">
    <property type="entry name" value="alpha/beta-Hydrolases"/>
    <property type="match status" value="1"/>
</dbReference>
<gene>
    <name evidence="2" type="ORF">FU839_09535</name>
</gene>
<dbReference type="RefSeq" id="WP_147904158.1">
    <property type="nucleotide sequence ID" value="NZ_BAAAGC010000007.1"/>
</dbReference>
<dbReference type="OrthoDB" id="505233at2"/>
<organism evidence="2 3">
    <name type="scientific">Rheinheimera tangshanensis</name>
    <dbReference type="NCBI Taxonomy" id="400153"/>
    <lineage>
        <taxon>Bacteria</taxon>
        <taxon>Pseudomonadati</taxon>
        <taxon>Pseudomonadota</taxon>
        <taxon>Gammaproteobacteria</taxon>
        <taxon>Chromatiales</taxon>
        <taxon>Chromatiaceae</taxon>
        <taxon>Rheinheimera</taxon>
    </lineage>
</organism>
<evidence type="ECO:0000313" key="3">
    <source>
        <dbReference type="Proteomes" id="UP000321814"/>
    </source>
</evidence>
<keyword evidence="1" id="KW-0732">Signal</keyword>